<comment type="caution">
    <text evidence="2">The sequence shown here is derived from an EMBL/GenBank/DDBJ whole genome shotgun (WGS) entry which is preliminary data.</text>
</comment>
<reference evidence="3" key="1">
    <citation type="journal article" date="2013" name="Genome Announc.">
        <title>Draft Genome Sequence of the Dimorphic Prosthecate Bacterium Brevundimonas abyssalis TAR-001T.</title>
        <authorList>
            <person name="Tsubouchi T."/>
            <person name="Nishi S."/>
            <person name="Usui K."/>
            <person name="Shimane Y."/>
            <person name="Takaki Y."/>
            <person name="Maruyama T."/>
            <person name="Hatada Y."/>
        </authorList>
    </citation>
    <scope>NUCLEOTIDE SEQUENCE [LARGE SCALE GENOMIC DNA]</scope>
    <source>
        <strain evidence="3">TAR-001</strain>
    </source>
</reference>
<keyword evidence="3" id="KW-1185">Reference proteome</keyword>
<dbReference type="RefSeq" id="WP_021695966.1">
    <property type="nucleotide sequence ID" value="NZ_BATC01000002.1"/>
</dbReference>
<evidence type="ECO:0008006" key="4">
    <source>
        <dbReference type="Google" id="ProtNLM"/>
    </source>
</evidence>
<keyword evidence="1" id="KW-0732">Signal</keyword>
<feature type="signal peptide" evidence="1">
    <location>
        <begin position="1"/>
        <end position="21"/>
    </location>
</feature>
<evidence type="ECO:0000256" key="1">
    <source>
        <dbReference type="SAM" id="SignalP"/>
    </source>
</evidence>
<accession>A0A8E0NAN2</accession>
<name>A0A8E0NAN2_9CAUL</name>
<evidence type="ECO:0000313" key="3">
    <source>
        <dbReference type="Proteomes" id="UP000016569"/>
    </source>
</evidence>
<evidence type="ECO:0000313" key="2">
    <source>
        <dbReference type="EMBL" id="GAD57870.1"/>
    </source>
</evidence>
<sequence>MKSTLKAFSAPVVILSALAIAACSQPANDEAPAAETGTADAQDAFFANLTELCGQRFEGEVVTDDPVDDDFRAQRLLMHVRDCSDTEIRIPFWVGEDHSRTWVITRNDDGGLTLKHDHRDPDGTEHTLHWYGGDTETEGTATRQEFPVDQFSIDLFNRTDAQVSTTNVWAVEVNPGDTYVYELARENRLLRVAFDLTEPLEDQG</sequence>
<protein>
    <recommendedName>
        <fullName evidence="4">Lipoprotein</fullName>
    </recommendedName>
</protein>
<dbReference type="Proteomes" id="UP000016569">
    <property type="component" value="Unassembled WGS sequence"/>
</dbReference>
<gene>
    <name evidence="2" type="ORF">MBEBAB_0120</name>
</gene>
<dbReference type="EMBL" id="BATC01000002">
    <property type="protein sequence ID" value="GAD57870.1"/>
    <property type="molecule type" value="Genomic_DNA"/>
</dbReference>
<dbReference type="OrthoDB" id="1524207at2"/>
<organism evidence="2 3">
    <name type="scientific">Brevundimonas abyssalis TAR-001</name>
    <dbReference type="NCBI Taxonomy" id="1391729"/>
    <lineage>
        <taxon>Bacteria</taxon>
        <taxon>Pseudomonadati</taxon>
        <taxon>Pseudomonadota</taxon>
        <taxon>Alphaproteobacteria</taxon>
        <taxon>Caulobacterales</taxon>
        <taxon>Caulobacteraceae</taxon>
        <taxon>Brevundimonas</taxon>
    </lineage>
</organism>
<dbReference type="PROSITE" id="PS51257">
    <property type="entry name" value="PROKAR_LIPOPROTEIN"/>
    <property type="match status" value="1"/>
</dbReference>
<dbReference type="AlphaFoldDB" id="A0A8E0NAN2"/>
<feature type="chain" id="PRO_5034105887" description="Lipoprotein" evidence="1">
    <location>
        <begin position="22"/>
        <end position="204"/>
    </location>
</feature>
<proteinExistence type="predicted"/>